<accession>A0A2T8I409</accession>
<name>A0A2T8I409_9POAL</name>
<dbReference type="EMBL" id="CM008054">
    <property type="protein sequence ID" value="PVH32407.1"/>
    <property type="molecule type" value="Genomic_DNA"/>
</dbReference>
<dbReference type="AlphaFoldDB" id="A0A2T8I409"/>
<dbReference type="Proteomes" id="UP000243499">
    <property type="component" value="Chromosome 9"/>
</dbReference>
<protein>
    <submittedName>
        <fullName evidence="2">Uncharacterized protein</fullName>
    </submittedName>
</protein>
<evidence type="ECO:0000313" key="2">
    <source>
        <dbReference type="EMBL" id="PVH32407.1"/>
    </source>
</evidence>
<feature type="region of interest" description="Disordered" evidence="1">
    <location>
        <begin position="14"/>
        <end position="61"/>
    </location>
</feature>
<dbReference type="Gramene" id="PVH32407">
    <property type="protein sequence ID" value="PVH32407"/>
    <property type="gene ID" value="PAHAL_9G393300"/>
</dbReference>
<gene>
    <name evidence="2" type="ORF">PAHAL_9G393300</name>
</gene>
<sequence>MLSRKDLCFQVNPSNQAFGMQKGHTMDVPGRRRRRSRDHTAGPHQESMEPEHVGPWRSLAA</sequence>
<reference evidence="2" key="1">
    <citation type="submission" date="2018-04" db="EMBL/GenBank/DDBJ databases">
        <title>WGS assembly of Panicum hallii.</title>
        <authorList>
            <person name="Lovell J."/>
            <person name="Jenkins J."/>
            <person name="Lowry D."/>
            <person name="Mamidi S."/>
            <person name="Sreedasyam A."/>
            <person name="Weng X."/>
            <person name="Barry K."/>
            <person name="Bonette J."/>
            <person name="Campitelli B."/>
            <person name="Daum C."/>
            <person name="Gordon S."/>
            <person name="Gould B."/>
            <person name="Lipzen A."/>
            <person name="Macqueen A."/>
            <person name="Palacio-Mejia J."/>
            <person name="Plott C."/>
            <person name="Shakirov E."/>
            <person name="Shu S."/>
            <person name="Yoshinaga Y."/>
            <person name="Zane M."/>
            <person name="Rokhsar D."/>
            <person name="Grimwood J."/>
            <person name="Schmutz J."/>
            <person name="Juenger T."/>
        </authorList>
    </citation>
    <scope>NUCLEOTIDE SEQUENCE [LARGE SCALE GENOMIC DNA]</scope>
    <source>
        <strain evidence="2">FIL2</strain>
    </source>
</reference>
<evidence type="ECO:0000256" key="1">
    <source>
        <dbReference type="SAM" id="MobiDB-lite"/>
    </source>
</evidence>
<proteinExistence type="predicted"/>
<feature type="compositionally biased region" description="Basic and acidic residues" evidence="1">
    <location>
        <begin position="38"/>
        <end position="54"/>
    </location>
</feature>
<organism evidence="2">
    <name type="scientific">Panicum hallii</name>
    <dbReference type="NCBI Taxonomy" id="206008"/>
    <lineage>
        <taxon>Eukaryota</taxon>
        <taxon>Viridiplantae</taxon>
        <taxon>Streptophyta</taxon>
        <taxon>Embryophyta</taxon>
        <taxon>Tracheophyta</taxon>
        <taxon>Spermatophyta</taxon>
        <taxon>Magnoliopsida</taxon>
        <taxon>Liliopsida</taxon>
        <taxon>Poales</taxon>
        <taxon>Poaceae</taxon>
        <taxon>PACMAD clade</taxon>
        <taxon>Panicoideae</taxon>
        <taxon>Panicodae</taxon>
        <taxon>Paniceae</taxon>
        <taxon>Panicinae</taxon>
        <taxon>Panicum</taxon>
        <taxon>Panicum sect. Panicum</taxon>
    </lineage>
</organism>